<dbReference type="SUPFAM" id="SSF54637">
    <property type="entry name" value="Thioesterase/thiol ester dehydrase-isomerase"/>
    <property type="match status" value="1"/>
</dbReference>
<proteinExistence type="predicted"/>
<dbReference type="AlphaFoldDB" id="A0A385Z6X4"/>
<dbReference type="Proteomes" id="UP000265560">
    <property type="component" value="Chromosome"/>
</dbReference>
<dbReference type="CDD" id="cd03440">
    <property type="entry name" value="hot_dog"/>
    <property type="match status" value="1"/>
</dbReference>
<keyword evidence="2" id="KW-1185">Reference proteome</keyword>
<evidence type="ECO:0000313" key="2">
    <source>
        <dbReference type="Proteomes" id="UP000265560"/>
    </source>
</evidence>
<sequence>MQIEHFTIDERFCGPPKSGNGGYTAGRMAAHLKGTVAARLKAPPPLGVELRLESSDSEARLFDGTTLLGEAKQVTLELQPPPSPSHAEAEVAAQAFPGFETHNFPGCFVCGPERPPHDGLRIFPGPLHSTATLAAPWLPDDSLADDAGNVKPEFIWAALDCAGAFALYPIPDGLAIVLGELVVSTLDQVKPGERCVVLGWPLGSDGRKRFAGTALYGADQRLVAIARAVWVEVSASSWS</sequence>
<evidence type="ECO:0000313" key="1">
    <source>
        <dbReference type="EMBL" id="AYC33723.1"/>
    </source>
</evidence>
<dbReference type="EMBL" id="CP032419">
    <property type="protein sequence ID" value="AYC33723.1"/>
    <property type="molecule type" value="Genomic_DNA"/>
</dbReference>
<reference evidence="2" key="1">
    <citation type="submission" date="2018-09" db="EMBL/GenBank/DDBJ databases">
        <authorList>
            <person name="Zhu H."/>
        </authorList>
    </citation>
    <scope>NUCLEOTIDE SEQUENCE [LARGE SCALE GENOMIC DNA]</scope>
    <source>
        <strain evidence="2">K2W31S-8</strain>
    </source>
</reference>
<dbReference type="KEGG" id="pcav:D3880_15780"/>
<dbReference type="OrthoDB" id="5495835at2"/>
<evidence type="ECO:0008006" key="3">
    <source>
        <dbReference type="Google" id="ProtNLM"/>
    </source>
</evidence>
<dbReference type="InterPro" id="IPR029069">
    <property type="entry name" value="HotDog_dom_sf"/>
</dbReference>
<dbReference type="RefSeq" id="WP_119894378.1">
    <property type="nucleotide sequence ID" value="NZ_CP032419.1"/>
</dbReference>
<accession>A0A385Z6X4</accession>
<gene>
    <name evidence="1" type="ORF">D3880_15780</name>
</gene>
<organism evidence="1 2">
    <name type="scientific">Pseudomonas cavernae</name>
    <dbReference type="NCBI Taxonomy" id="2320867"/>
    <lineage>
        <taxon>Bacteria</taxon>
        <taxon>Pseudomonadati</taxon>
        <taxon>Pseudomonadota</taxon>
        <taxon>Gammaproteobacteria</taxon>
        <taxon>Pseudomonadales</taxon>
        <taxon>Pseudomonadaceae</taxon>
        <taxon>Pseudomonas</taxon>
    </lineage>
</organism>
<name>A0A385Z6X4_9PSED</name>
<protein>
    <recommendedName>
        <fullName evidence="3">Thioesterase family protein</fullName>
    </recommendedName>
</protein>
<dbReference type="Gene3D" id="3.10.129.10">
    <property type="entry name" value="Hotdog Thioesterase"/>
    <property type="match status" value="1"/>
</dbReference>